<proteinExistence type="inferred from homology"/>
<dbReference type="PANTHER" id="PTHR21064:SF6">
    <property type="entry name" value="AMINOGLYCOSIDE PHOSPHOTRANSFERASE DOMAIN-CONTAINING PROTEIN"/>
    <property type="match status" value="1"/>
</dbReference>
<dbReference type="SUPFAM" id="SSF56112">
    <property type="entry name" value="Protein kinase-like (PK-like)"/>
    <property type="match status" value="1"/>
</dbReference>
<keyword evidence="3" id="KW-0418">Kinase</keyword>
<dbReference type="EMBL" id="FMUS01000010">
    <property type="protein sequence ID" value="SCY55045.1"/>
    <property type="molecule type" value="Genomic_DNA"/>
</dbReference>
<evidence type="ECO:0000313" key="4">
    <source>
        <dbReference type="Proteomes" id="UP000198636"/>
    </source>
</evidence>
<dbReference type="InterPro" id="IPR002575">
    <property type="entry name" value="Aminoglycoside_PTrfase"/>
</dbReference>
<dbReference type="Proteomes" id="UP000198636">
    <property type="component" value="Unassembled WGS sequence"/>
</dbReference>
<reference evidence="3 4" key="1">
    <citation type="submission" date="2016-10" db="EMBL/GenBank/DDBJ databases">
        <authorList>
            <person name="de Groot N.N."/>
        </authorList>
    </citation>
    <scope>NUCLEOTIDE SEQUENCE [LARGE SCALE GENOMIC DNA]</scope>
    <source>
        <strain evidence="3 4">DSM 18978</strain>
    </source>
</reference>
<evidence type="ECO:0000259" key="2">
    <source>
        <dbReference type="Pfam" id="PF01636"/>
    </source>
</evidence>
<dbReference type="InterPro" id="IPR050249">
    <property type="entry name" value="Pseudomonas-type_ThrB"/>
</dbReference>
<name>A0A1G5GTX3_9FIRM</name>
<dbReference type="RefSeq" id="WP_091542458.1">
    <property type="nucleotide sequence ID" value="NZ_FMUS01000010.1"/>
</dbReference>
<sequence length="328" mass="39207">MLKLKYLFDNRDLAKMILGNWEYDPSSTKMFKYYRISSNAVYPFKSEDKVKLLRFAPCTEKNKNNIIGELEFIKYLKLREYPVLCTVPSKDNQELLEVSTPWGEYFAVVFDRVAGVQLEQIDYTYDICRKHGKSLGKLHKLSSEYKPDKELRWSYEDVLTWIEKELSSFSDETLAMQEIKLLKEFFSKLPKNEQTYGMVHYDFEMDNIFYDKDTDMLNIIDFDDSMYHWYAMDIEQALNSIVNEVPCEDYSLTRDFFIKGYREEFSITDEMLSYLTVFRRFADLYGYVRVLLSTKEVWDNEPEWMMDLRIYLATLMKDSSKHFGDLLV</sequence>
<evidence type="ECO:0000256" key="1">
    <source>
        <dbReference type="ARBA" id="ARBA00038240"/>
    </source>
</evidence>
<comment type="similarity">
    <text evidence="1">Belongs to the pseudomonas-type ThrB family.</text>
</comment>
<dbReference type="Pfam" id="PF01636">
    <property type="entry name" value="APH"/>
    <property type="match status" value="1"/>
</dbReference>
<dbReference type="AlphaFoldDB" id="A0A1G5GTX3"/>
<dbReference type="STRING" id="1120976.SAMN03080606_01779"/>
<protein>
    <submittedName>
        <fullName evidence="3">Ser/Thr protein kinase RdoA involved in Cpx stress response, MazF antagonist</fullName>
    </submittedName>
</protein>
<dbReference type="GO" id="GO:0019202">
    <property type="term" value="F:amino acid kinase activity"/>
    <property type="evidence" value="ECO:0007669"/>
    <property type="project" value="TreeGrafter"/>
</dbReference>
<dbReference type="PANTHER" id="PTHR21064">
    <property type="entry name" value="AMINOGLYCOSIDE PHOSPHOTRANSFERASE DOMAIN-CONTAINING PROTEIN-RELATED"/>
    <property type="match status" value="1"/>
</dbReference>
<organism evidence="3 4">
    <name type="scientific">Alkaliphilus peptidifermentans DSM 18978</name>
    <dbReference type="NCBI Taxonomy" id="1120976"/>
    <lineage>
        <taxon>Bacteria</taxon>
        <taxon>Bacillati</taxon>
        <taxon>Bacillota</taxon>
        <taxon>Clostridia</taxon>
        <taxon>Peptostreptococcales</taxon>
        <taxon>Natronincolaceae</taxon>
        <taxon>Alkaliphilus</taxon>
    </lineage>
</organism>
<evidence type="ECO:0000313" key="3">
    <source>
        <dbReference type="EMBL" id="SCY55045.1"/>
    </source>
</evidence>
<dbReference type="Gene3D" id="3.90.1200.10">
    <property type="match status" value="1"/>
</dbReference>
<feature type="domain" description="Aminoglycoside phosphotransferase" evidence="2">
    <location>
        <begin position="38"/>
        <end position="246"/>
    </location>
</feature>
<accession>A0A1G5GTX3</accession>
<keyword evidence="3" id="KW-0808">Transferase</keyword>
<dbReference type="OrthoDB" id="4030632at2"/>
<gene>
    <name evidence="3" type="ORF">SAMN03080606_01779</name>
</gene>
<keyword evidence="4" id="KW-1185">Reference proteome</keyword>
<dbReference type="InterPro" id="IPR011009">
    <property type="entry name" value="Kinase-like_dom_sf"/>
</dbReference>